<evidence type="ECO:0000256" key="1">
    <source>
        <dbReference type="SAM" id="MobiDB-lite"/>
    </source>
</evidence>
<feature type="region of interest" description="Disordered" evidence="1">
    <location>
        <begin position="102"/>
        <end position="134"/>
    </location>
</feature>
<protein>
    <submittedName>
        <fullName evidence="2">Uncharacterized protein</fullName>
    </submittedName>
</protein>
<accession>A0A1W6DXS4</accession>
<proteinExistence type="predicted"/>
<keyword evidence="3" id="KW-1185">Reference proteome</keyword>
<name>A0A1W6DXS4_9VIRU</name>
<evidence type="ECO:0000313" key="3">
    <source>
        <dbReference type="Proteomes" id="UP000225832"/>
    </source>
</evidence>
<dbReference type="Proteomes" id="UP000225832">
    <property type="component" value="Segment"/>
</dbReference>
<evidence type="ECO:0000313" key="2">
    <source>
        <dbReference type="EMBL" id="ARK07691.1"/>
    </source>
</evidence>
<gene>
    <name evidence="2" type="ORF">Toil_gp08</name>
</gene>
<reference evidence="2 3" key="1">
    <citation type="submission" date="2017-03" db="EMBL/GenBank/DDBJ databases">
        <title>Complete genome of Rhodococcus opacus Tectivirus Toil.</title>
        <authorList>
            <person name="Gill J.J."/>
            <person name="Wang B."/>
            <person name="Young R."/>
            <person name="Chu K.-H."/>
        </authorList>
    </citation>
    <scope>NUCLEOTIDE SEQUENCE [LARGE SCALE GENOMIC DNA]</scope>
</reference>
<organism evidence="2 3">
    <name type="scientific">Rhodococcus phage Toil</name>
    <dbReference type="NCBI Taxonomy" id="1975614"/>
    <lineage>
        <taxon>Viruses</taxon>
        <taxon>Varidnaviria</taxon>
        <taxon>Bamfordvirae</taxon>
        <taxon>Preplasmiviricota</taxon>
        <taxon>Prepoliviricotina</taxon>
        <taxon>Tectiliviricetes</taxon>
        <taxon>Kalamavirales</taxon>
        <taxon>Tectiviridae</taxon>
        <taxon>Epsilontectivirus</taxon>
        <taxon>Epsilontectivirus toil</taxon>
    </lineage>
</organism>
<sequence>MVEFGGYDISRAKQRVVSDKHKAMMKDYIDHNITRDDVARQLDAENEAKYWRDFRDHYKPFGEPGEGGELDFAEIPEHTPGVYYDLSTDEFVRRSDGVLPEPAAIVSEPQRSLPEPQVPSSGRGGRDAPRSANPVVRAIRSLGRLFGKG</sequence>
<dbReference type="EMBL" id="KY817360">
    <property type="protein sequence ID" value="ARK07691.1"/>
    <property type="molecule type" value="Genomic_DNA"/>
</dbReference>